<dbReference type="PROSITE" id="PS51257">
    <property type="entry name" value="PROKAR_LIPOPROTEIN"/>
    <property type="match status" value="1"/>
</dbReference>
<proteinExistence type="predicted"/>
<dbReference type="Pfam" id="PF03886">
    <property type="entry name" value="ABC_trans_aux"/>
    <property type="match status" value="1"/>
</dbReference>
<name>A0A1B1U5V6_9HELI</name>
<keyword evidence="3" id="KW-1185">Reference proteome</keyword>
<dbReference type="Proteomes" id="UP000092884">
    <property type="component" value="Chromosome"/>
</dbReference>
<dbReference type="OrthoDB" id="5325764at2"/>
<reference evidence="3" key="1">
    <citation type="submission" date="2016-07" db="EMBL/GenBank/DDBJ databases">
        <authorList>
            <person name="Florea S."/>
            <person name="Webb J.S."/>
            <person name="Jaromczyk J."/>
            <person name="Schardl C.L."/>
        </authorList>
    </citation>
    <scope>NUCLEOTIDE SEQUENCE [LARGE SCALE GENOMIC DNA]</scope>
    <source>
        <strain evidence="3">MIT 01-6242</strain>
    </source>
</reference>
<feature type="domain" description="ABC-type transport auxiliary lipoprotein component" evidence="1">
    <location>
        <begin position="30"/>
        <end position="179"/>
    </location>
</feature>
<evidence type="ECO:0000313" key="3">
    <source>
        <dbReference type="Proteomes" id="UP000092884"/>
    </source>
</evidence>
<organism evidence="2 3">
    <name type="scientific">Helicobacter enhydrae</name>
    <dbReference type="NCBI Taxonomy" id="222136"/>
    <lineage>
        <taxon>Bacteria</taxon>
        <taxon>Pseudomonadati</taxon>
        <taxon>Campylobacterota</taxon>
        <taxon>Epsilonproteobacteria</taxon>
        <taxon>Campylobacterales</taxon>
        <taxon>Helicobacteraceae</taxon>
        <taxon>Helicobacter</taxon>
    </lineage>
</organism>
<evidence type="ECO:0000313" key="2">
    <source>
        <dbReference type="EMBL" id="ANV98163.1"/>
    </source>
</evidence>
<dbReference type="STRING" id="222136.BBW65_04825"/>
<dbReference type="RefSeq" id="WP_066340488.1">
    <property type="nucleotide sequence ID" value="NZ_CP016503.1"/>
</dbReference>
<dbReference type="Gene3D" id="3.40.50.10610">
    <property type="entry name" value="ABC-type transport auxiliary lipoprotein component"/>
    <property type="match status" value="1"/>
</dbReference>
<protein>
    <recommendedName>
        <fullName evidence="1">ABC-type transport auxiliary lipoprotein component domain-containing protein</fullName>
    </recommendedName>
</protein>
<dbReference type="EMBL" id="CP016503">
    <property type="protein sequence ID" value="ANV98163.1"/>
    <property type="molecule type" value="Genomic_DNA"/>
</dbReference>
<evidence type="ECO:0000259" key="1">
    <source>
        <dbReference type="Pfam" id="PF03886"/>
    </source>
</evidence>
<dbReference type="InterPro" id="IPR005586">
    <property type="entry name" value="ABC_trans_aux"/>
</dbReference>
<gene>
    <name evidence="2" type="ORF">BBW65_04825</name>
</gene>
<sequence length="195" mass="22127">MKRILIFSGLSMILAGCFSLKTPLPYVEYYDLDIPQSKYKQCQKPVSIAIANIQSAPIYNTTEILSKKQDGSVKSLPNLGWVDLPKNLIKKNLIKTLNHSCVKTLVAPFGGVKYDYLLKAELLNFEVVSKDNKEVWVALFYEFSRADEFQIIQSNVIEKRVKVKNNQIIEAFSQALDDVIGSLMNAIESKYLKNK</sequence>
<dbReference type="KEGG" id="het:BBW65_04825"/>
<accession>A0A1B1U5V6</accession>
<dbReference type="SUPFAM" id="SSF159594">
    <property type="entry name" value="XCC0632-like"/>
    <property type="match status" value="1"/>
</dbReference>
<dbReference type="AlphaFoldDB" id="A0A1B1U5V6"/>